<dbReference type="AlphaFoldDB" id="A0AAD6I167"/>
<reference evidence="1" key="2">
    <citation type="submission" date="2023-01" db="EMBL/GenBank/DDBJ databases">
        <authorList>
            <person name="Petersen C."/>
        </authorList>
    </citation>
    <scope>NUCLEOTIDE SEQUENCE</scope>
    <source>
        <strain evidence="1">IBT 15450</strain>
    </source>
</reference>
<comment type="caution">
    <text evidence="1">The sequence shown here is derived from an EMBL/GenBank/DDBJ whole genome shotgun (WGS) entry which is preliminary data.</text>
</comment>
<protein>
    <submittedName>
        <fullName evidence="1">Uncharacterized protein</fullName>
    </submittedName>
</protein>
<evidence type="ECO:0000313" key="2">
    <source>
        <dbReference type="Proteomes" id="UP001219568"/>
    </source>
</evidence>
<name>A0AAD6I167_PENCN</name>
<accession>A0AAD6I167</accession>
<keyword evidence="2" id="KW-1185">Reference proteome</keyword>
<dbReference type="EMBL" id="JAQJZL010000015">
    <property type="protein sequence ID" value="KAJ6026478.1"/>
    <property type="molecule type" value="Genomic_DNA"/>
</dbReference>
<dbReference type="Proteomes" id="UP001219568">
    <property type="component" value="Unassembled WGS sequence"/>
</dbReference>
<sequence>MLVHVLWDFSASIRQRSIHLSFAHQRRHVTPFGQSPLTTYVPRPKDATNLSFASRDTIAHLVDENKFGVNKATIVLKAHTNRSNAKLYQSV</sequence>
<reference evidence="1" key="1">
    <citation type="journal article" date="2023" name="IMA Fungus">
        <title>Comparative genomic study of the Penicillium genus elucidates a diverse pangenome and 15 lateral gene transfer events.</title>
        <authorList>
            <person name="Petersen C."/>
            <person name="Sorensen T."/>
            <person name="Nielsen M.R."/>
            <person name="Sondergaard T.E."/>
            <person name="Sorensen J.L."/>
            <person name="Fitzpatrick D.A."/>
            <person name="Frisvad J.C."/>
            <person name="Nielsen K.L."/>
        </authorList>
    </citation>
    <scope>NUCLEOTIDE SEQUENCE</scope>
    <source>
        <strain evidence="1">IBT 15450</strain>
    </source>
</reference>
<evidence type="ECO:0000313" key="1">
    <source>
        <dbReference type="EMBL" id="KAJ6026478.1"/>
    </source>
</evidence>
<organism evidence="1 2">
    <name type="scientific">Penicillium canescens</name>
    <dbReference type="NCBI Taxonomy" id="5083"/>
    <lineage>
        <taxon>Eukaryota</taxon>
        <taxon>Fungi</taxon>
        <taxon>Dikarya</taxon>
        <taxon>Ascomycota</taxon>
        <taxon>Pezizomycotina</taxon>
        <taxon>Eurotiomycetes</taxon>
        <taxon>Eurotiomycetidae</taxon>
        <taxon>Eurotiales</taxon>
        <taxon>Aspergillaceae</taxon>
        <taxon>Penicillium</taxon>
    </lineage>
</organism>
<proteinExistence type="predicted"/>
<gene>
    <name evidence="1" type="ORF">N7460_011295</name>
</gene>